<evidence type="ECO:0000313" key="2">
    <source>
        <dbReference type="EMBL" id="KAH0815371.1"/>
    </source>
</evidence>
<reference evidence="2" key="2">
    <citation type="submission" date="2021-08" db="EMBL/GenBank/DDBJ databases">
        <authorList>
            <person name="Eriksson T."/>
        </authorList>
    </citation>
    <scope>NUCLEOTIDE SEQUENCE</scope>
    <source>
        <strain evidence="2">Stoneville</strain>
        <tissue evidence="2">Whole head</tissue>
    </source>
</reference>
<feature type="region of interest" description="Disordered" evidence="1">
    <location>
        <begin position="26"/>
        <end position="79"/>
    </location>
</feature>
<comment type="caution">
    <text evidence="2">The sequence shown here is derived from an EMBL/GenBank/DDBJ whole genome shotgun (WGS) entry which is preliminary data.</text>
</comment>
<gene>
    <name evidence="2" type="ORF">GEV33_007420</name>
</gene>
<evidence type="ECO:0000256" key="1">
    <source>
        <dbReference type="SAM" id="MobiDB-lite"/>
    </source>
</evidence>
<dbReference type="Proteomes" id="UP000719412">
    <property type="component" value="Unassembled WGS sequence"/>
</dbReference>
<evidence type="ECO:0000313" key="3">
    <source>
        <dbReference type="Proteomes" id="UP000719412"/>
    </source>
</evidence>
<dbReference type="AlphaFoldDB" id="A0A8J6HIC5"/>
<dbReference type="EMBL" id="JABDTM020023168">
    <property type="protein sequence ID" value="KAH0815371.1"/>
    <property type="molecule type" value="Genomic_DNA"/>
</dbReference>
<organism evidence="2 3">
    <name type="scientific">Tenebrio molitor</name>
    <name type="common">Yellow mealworm beetle</name>
    <dbReference type="NCBI Taxonomy" id="7067"/>
    <lineage>
        <taxon>Eukaryota</taxon>
        <taxon>Metazoa</taxon>
        <taxon>Ecdysozoa</taxon>
        <taxon>Arthropoda</taxon>
        <taxon>Hexapoda</taxon>
        <taxon>Insecta</taxon>
        <taxon>Pterygota</taxon>
        <taxon>Neoptera</taxon>
        <taxon>Endopterygota</taxon>
        <taxon>Coleoptera</taxon>
        <taxon>Polyphaga</taxon>
        <taxon>Cucujiformia</taxon>
        <taxon>Tenebrionidae</taxon>
        <taxon>Tenebrio</taxon>
    </lineage>
</organism>
<name>A0A8J6HIC5_TENMO</name>
<sequence length="79" mass="8443">MPIERGRPLGALSEALRAVLRAYASSNKSNDACEGERPSGTATETAALRNAVTVEPPSDEARSRRGRDRPPTHVTFLPG</sequence>
<protein>
    <submittedName>
        <fullName evidence="2">Uncharacterized protein</fullName>
    </submittedName>
</protein>
<keyword evidence="3" id="KW-1185">Reference proteome</keyword>
<feature type="compositionally biased region" description="Basic and acidic residues" evidence="1">
    <location>
        <begin position="59"/>
        <end position="71"/>
    </location>
</feature>
<proteinExistence type="predicted"/>
<reference evidence="2" key="1">
    <citation type="journal article" date="2020" name="J Insects Food Feed">
        <title>The yellow mealworm (Tenebrio molitor) genome: a resource for the emerging insects as food and feed industry.</title>
        <authorList>
            <person name="Eriksson T."/>
            <person name="Andere A."/>
            <person name="Kelstrup H."/>
            <person name="Emery V."/>
            <person name="Picard C."/>
        </authorList>
    </citation>
    <scope>NUCLEOTIDE SEQUENCE</scope>
    <source>
        <strain evidence="2">Stoneville</strain>
        <tissue evidence="2">Whole head</tissue>
    </source>
</reference>
<accession>A0A8J6HIC5</accession>